<dbReference type="AlphaFoldDB" id="A0AAN6TKH3"/>
<dbReference type="EMBL" id="MU853333">
    <property type="protein sequence ID" value="KAK4116157.1"/>
    <property type="molecule type" value="Genomic_DNA"/>
</dbReference>
<dbReference type="RefSeq" id="XP_064673727.1">
    <property type="nucleotide sequence ID" value="XM_064808946.1"/>
</dbReference>
<gene>
    <name evidence="1" type="ORF">N656DRAFT_228350</name>
</gene>
<dbReference type="PANTHER" id="PTHR24148">
    <property type="entry name" value="ANKYRIN REPEAT DOMAIN-CONTAINING PROTEIN 39 HOMOLOG-RELATED"/>
    <property type="match status" value="1"/>
</dbReference>
<dbReference type="InterPro" id="IPR052895">
    <property type="entry name" value="HetReg/Transcr_Mod"/>
</dbReference>
<accession>A0AAN6TKH3</accession>
<dbReference type="Proteomes" id="UP001302812">
    <property type="component" value="Unassembled WGS sequence"/>
</dbReference>
<dbReference type="PANTHER" id="PTHR24148:SF64">
    <property type="entry name" value="HETEROKARYON INCOMPATIBILITY DOMAIN-CONTAINING PROTEIN"/>
    <property type="match status" value="1"/>
</dbReference>
<evidence type="ECO:0000313" key="1">
    <source>
        <dbReference type="EMBL" id="KAK4116157.1"/>
    </source>
</evidence>
<keyword evidence="2" id="KW-1185">Reference proteome</keyword>
<sequence length="434" mass="49264">MHRDDEQLALRQLYKYLGSSWFSRAWAFQEVVLPLRSGILIGISAIPLEGLYWICGMIDWIEREGVLPPPVGPDDITLSSRGRRIVPIMQRTWKSLHLPEDPQSVPYHSITQLLSSISPNMQTSVPQDRIYAFLGLNLDPRIVIEPNYRDSELEVQVCTAKAIVQGSNRLDIFECLCRAGDRDQDWPFSRRRPTWAPEFTREEHLSSFSISEALSRQPQGGSNMYPRIGKCDSKTLTVHGRRIDRIRSRIDPMERTYFDFSHYVTSAVQGCEPSQRQVPRPTAQTVLAAILAQGHCDNGLVARCFSKTELLGGILMSVVRLYLDRIETKSGVNKEVVTFQCWEELQEVISSLYHVAYKHYLSVTDEGRMALGCTLEPGDEIWVLHGCTKPVALRPANEGTYCVQETCFLEGWMDPWGAGMVDWGEEDGVELKLV</sequence>
<protein>
    <recommendedName>
        <fullName evidence="3">Heterokaryon incompatibility domain-containing protein</fullName>
    </recommendedName>
</protein>
<name>A0AAN6TKH3_9PEZI</name>
<proteinExistence type="predicted"/>
<dbReference type="GeneID" id="89933069"/>
<reference evidence="1" key="1">
    <citation type="journal article" date="2023" name="Mol. Phylogenet. Evol.">
        <title>Genome-scale phylogeny and comparative genomics of the fungal order Sordariales.</title>
        <authorList>
            <person name="Hensen N."/>
            <person name="Bonometti L."/>
            <person name="Westerberg I."/>
            <person name="Brannstrom I.O."/>
            <person name="Guillou S."/>
            <person name="Cros-Aarteil S."/>
            <person name="Calhoun S."/>
            <person name="Haridas S."/>
            <person name="Kuo A."/>
            <person name="Mondo S."/>
            <person name="Pangilinan J."/>
            <person name="Riley R."/>
            <person name="LaButti K."/>
            <person name="Andreopoulos B."/>
            <person name="Lipzen A."/>
            <person name="Chen C."/>
            <person name="Yan M."/>
            <person name="Daum C."/>
            <person name="Ng V."/>
            <person name="Clum A."/>
            <person name="Steindorff A."/>
            <person name="Ohm R.A."/>
            <person name="Martin F."/>
            <person name="Silar P."/>
            <person name="Natvig D.O."/>
            <person name="Lalanne C."/>
            <person name="Gautier V."/>
            <person name="Ament-Velasquez S.L."/>
            <person name="Kruys A."/>
            <person name="Hutchinson M.I."/>
            <person name="Powell A.J."/>
            <person name="Barry K."/>
            <person name="Miller A.N."/>
            <person name="Grigoriev I.V."/>
            <person name="Debuchy R."/>
            <person name="Gladieux P."/>
            <person name="Hiltunen Thoren M."/>
            <person name="Johannesson H."/>
        </authorList>
    </citation>
    <scope>NUCLEOTIDE SEQUENCE</scope>
    <source>
        <strain evidence="1">CBS 508.74</strain>
    </source>
</reference>
<reference evidence="1" key="2">
    <citation type="submission" date="2023-05" db="EMBL/GenBank/DDBJ databases">
        <authorList>
            <consortium name="Lawrence Berkeley National Laboratory"/>
            <person name="Steindorff A."/>
            <person name="Hensen N."/>
            <person name="Bonometti L."/>
            <person name="Westerberg I."/>
            <person name="Brannstrom I.O."/>
            <person name="Guillou S."/>
            <person name="Cros-Aarteil S."/>
            <person name="Calhoun S."/>
            <person name="Haridas S."/>
            <person name="Kuo A."/>
            <person name="Mondo S."/>
            <person name="Pangilinan J."/>
            <person name="Riley R."/>
            <person name="Labutti K."/>
            <person name="Andreopoulos B."/>
            <person name="Lipzen A."/>
            <person name="Chen C."/>
            <person name="Yanf M."/>
            <person name="Daum C."/>
            <person name="Ng V."/>
            <person name="Clum A."/>
            <person name="Ohm R."/>
            <person name="Martin F."/>
            <person name="Silar P."/>
            <person name="Natvig D."/>
            <person name="Lalanne C."/>
            <person name="Gautier V."/>
            <person name="Ament-Velasquez S.L."/>
            <person name="Kruys A."/>
            <person name="Hutchinson M.I."/>
            <person name="Powell A.J."/>
            <person name="Barry K."/>
            <person name="Miller A.N."/>
            <person name="Grigoriev I.V."/>
            <person name="Debuchy R."/>
            <person name="Gladieux P."/>
            <person name="Thoren M.H."/>
            <person name="Johannesson H."/>
        </authorList>
    </citation>
    <scope>NUCLEOTIDE SEQUENCE</scope>
    <source>
        <strain evidence="1">CBS 508.74</strain>
    </source>
</reference>
<evidence type="ECO:0000313" key="2">
    <source>
        <dbReference type="Proteomes" id="UP001302812"/>
    </source>
</evidence>
<evidence type="ECO:0008006" key="3">
    <source>
        <dbReference type="Google" id="ProtNLM"/>
    </source>
</evidence>
<comment type="caution">
    <text evidence="1">The sequence shown here is derived from an EMBL/GenBank/DDBJ whole genome shotgun (WGS) entry which is preliminary data.</text>
</comment>
<organism evidence="1 2">
    <name type="scientific">Canariomyces notabilis</name>
    <dbReference type="NCBI Taxonomy" id="2074819"/>
    <lineage>
        <taxon>Eukaryota</taxon>
        <taxon>Fungi</taxon>
        <taxon>Dikarya</taxon>
        <taxon>Ascomycota</taxon>
        <taxon>Pezizomycotina</taxon>
        <taxon>Sordariomycetes</taxon>
        <taxon>Sordariomycetidae</taxon>
        <taxon>Sordariales</taxon>
        <taxon>Chaetomiaceae</taxon>
        <taxon>Canariomyces</taxon>
    </lineage>
</organism>